<keyword evidence="2" id="KW-0614">Plasmid</keyword>
<sequence>MPTAPNSTGVFFAGATDRSGTHGNRCPRTGPTDRGHAAIETNDVVLAAPAATERLTAQETP</sequence>
<organism evidence="2 3">
    <name type="scientific">Euzebya pacifica</name>
    <dbReference type="NCBI Taxonomy" id="1608957"/>
    <lineage>
        <taxon>Bacteria</taxon>
        <taxon>Bacillati</taxon>
        <taxon>Actinomycetota</taxon>
        <taxon>Nitriliruptoria</taxon>
        <taxon>Euzebyales</taxon>
    </lineage>
</organism>
<geneLocation type="plasmid" evidence="3">
    <name>pedy32-46i</name>
</geneLocation>
<dbReference type="RefSeq" id="WP_114594611.1">
    <property type="nucleotide sequence ID" value="NZ_CP031166.1"/>
</dbReference>
<evidence type="ECO:0000256" key="1">
    <source>
        <dbReference type="SAM" id="MobiDB-lite"/>
    </source>
</evidence>
<evidence type="ECO:0000313" key="2">
    <source>
        <dbReference type="EMBL" id="AXV10016.1"/>
    </source>
</evidence>
<gene>
    <name evidence="2" type="ORF">DVS28_b0246</name>
</gene>
<protein>
    <submittedName>
        <fullName evidence="2">Uncharacterized protein</fullName>
    </submittedName>
</protein>
<dbReference type="KEGG" id="euz:DVS28_b0246"/>
<feature type="region of interest" description="Disordered" evidence="1">
    <location>
        <begin position="1"/>
        <end position="34"/>
    </location>
</feature>
<dbReference type="AlphaFoldDB" id="A0A346Y6B9"/>
<accession>A0A346Y6B9</accession>
<dbReference type="EMBL" id="CP031166">
    <property type="protein sequence ID" value="AXV10016.1"/>
    <property type="molecule type" value="Genomic_DNA"/>
</dbReference>
<dbReference type="Proteomes" id="UP000264006">
    <property type="component" value="Plasmid pEDY32-46I"/>
</dbReference>
<proteinExistence type="predicted"/>
<keyword evidence="3" id="KW-1185">Reference proteome</keyword>
<name>A0A346Y6B9_9ACTN</name>
<evidence type="ECO:0000313" key="3">
    <source>
        <dbReference type="Proteomes" id="UP000264006"/>
    </source>
</evidence>
<reference evidence="2 3" key="1">
    <citation type="submission" date="2018-09" db="EMBL/GenBank/DDBJ databases">
        <title>Complete genome sequence of Euzebya sp. DY32-46 isolated from seawater of Pacific Ocean.</title>
        <authorList>
            <person name="Xu L."/>
            <person name="Wu Y.-H."/>
            <person name="Xu X.-W."/>
        </authorList>
    </citation>
    <scope>NUCLEOTIDE SEQUENCE [LARGE SCALE GENOMIC DNA]</scope>
    <source>
        <strain evidence="2 3">DY32-46</strain>
        <plasmid evidence="3">pedy32-46i</plasmid>
    </source>
</reference>